<reference evidence="2" key="1">
    <citation type="submission" date="2011-03" db="EMBL/GenBank/DDBJ databases">
        <title>The genome sequence of Vavraia culicis strain floridensis.</title>
        <authorList>
            <consortium name="The Broad Institute Genome Sequencing Platform"/>
            <person name="Cuomo C."/>
            <person name="Becnel J."/>
            <person name="Sanscrainte N."/>
            <person name="Young S.K."/>
            <person name="Zeng Q."/>
            <person name="Gargeya S."/>
            <person name="Fitzgerald M."/>
            <person name="Haas B."/>
            <person name="Abouelleil A."/>
            <person name="Alvarado L."/>
            <person name="Arachchi H.M."/>
            <person name="Berlin A."/>
            <person name="Chapman S.B."/>
            <person name="Gearin G."/>
            <person name="Goldberg J."/>
            <person name="Griggs A."/>
            <person name="Gujja S."/>
            <person name="Hansen M."/>
            <person name="Heiman D."/>
            <person name="Howarth C."/>
            <person name="Larimer J."/>
            <person name="Lui A."/>
            <person name="MacDonald P.J.P."/>
            <person name="McCowen C."/>
            <person name="Montmayeur A."/>
            <person name="Murphy C."/>
            <person name="Neiman D."/>
            <person name="Pearson M."/>
            <person name="Priest M."/>
            <person name="Roberts A."/>
            <person name="Saif S."/>
            <person name="Shea T."/>
            <person name="Sisk P."/>
            <person name="Stolte C."/>
            <person name="Sykes S."/>
            <person name="Wortman J."/>
            <person name="Nusbaum C."/>
            <person name="Birren B."/>
        </authorList>
    </citation>
    <scope>NUCLEOTIDE SEQUENCE [LARGE SCALE GENOMIC DNA]</scope>
    <source>
        <strain evidence="2">floridensis</strain>
    </source>
</reference>
<dbReference type="Proteomes" id="UP000011081">
    <property type="component" value="Unassembled WGS sequence"/>
</dbReference>
<dbReference type="VEuPathDB" id="MicrosporidiaDB:VCUG_01770"/>
<dbReference type="OMA" id="ISYCHAK"/>
<accession>L2GSY1</accession>
<evidence type="ECO:0000313" key="2">
    <source>
        <dbReference type="Proteomes" id="UP000011081"/>
    </source>
</evidence>
<dbReference type="HOGENOM" id="CLU_1305699_0_0_1"/>
<dbReference type="OrthoDB" id="2188105at2759"/>
<proteinExistence type="predicted"/>
<name>L2GSY1_VAVCU</name>
<dbReference type="EMBL" id="GL877434">
    <property type="protein sequence ID" value="ELA46744.1"/>
    <property type="molecule type" value="Genomic_DNA"/>
</dbReference>
<dbReference type="RefSeq" id="XP_008074788.1">
    <property type="nucleotide sequence ID" value="XM_008076597.1"/>
</dbReference>
<protein>
    <submittedName>
        <fullName evidence="1">Uncharacterized protein</fullName>
    </submittedName>
</protein>
<evidence type="ECO:0000313" key="1">
    <source>
        <dbReference type="EMBL" id="ELA46744.1"/>
    </source>
</evidence>
<dbReference type="InParanoid" id="L2GSY1"/>
<sequence length="211" mass="24550">MPVIILCGDSKYVEQFCDDYTGRCNDKKIVVHHEAFSEAISDVIEDDASFFHIITRSYCKSERYISYCHAKRFKTGYIVVFLQGDNVDVELEVPLESNRYDNPLITVQNYGETCRNELFSSINGVLSDKKMKRSRSNEKFIAHEDYIKKIKSIINEVHSKYDLRNAFDICVETENRMMSIVGIRKIGIEGLGEYYESMLREALYERGMLNE</sequence>
<organism evidence="1 2">
    <name type="scientific">Vavraia culicis (isolate floridensis)</name>
    <name type="common">Microsporidian parasite</name>
    <dbReference type="NCBI Taxonomy" id="948595"/>
    <lineage>
        <taxon>Eukaryota</taxon>
        <taxon>Fungi</taxon>
        <taxon>Fungi incertae sedis</taxon>
        <taxon>Microsporidia</taxon>
        <taxon>Pleistophoridae</taxon>
        <taxon>Vavraia</taxon>
    </lineage>
</organism>
<keyword evidence="2" id="KW-1185">Reference proteome</keyword>
<dbReference type="AlphaFoldDB" id="L2GSY1"/>
<dbReference type="GeneID" id="19879643"/>
<gene>
    <name evidence="1" type="ORF">VCUG_01770</name>
</gene>